<organism evidence="1 2">
    <name type="scientific">Nocardia panacis</name>
    <dbReference type="NCBI Taxonomy" id="2340916"/>
    <lineage>
        <taxon>Bacteria</taxon>
        <taxon>Bacillati</taxon>
        <taxon>Actinomycetota</taxon>
        <taxon>Actinomycetes</taxon>
        <taxon>Mycobacteriales</taxon>
        <taxon>Nocardiaceae</taxon>
        <taxon>Nocardia</taxon>
    </lineage>
</organism>
<dbReference type="AlphaFoldDB" id="A0A3A4KFG5"/>
<name>A0A3A4KFG5_9NOCA</name>
<evidence type="ECO:0000313" key="1">
    <source>
        <dbReference type="EMBL" id="RJO72076.1"/>
    </source>
</evidence>
<evidence type="ECO:0000313" key="2">
    <source>
        <dbReference type="Proteomes" id="UP000266677"/>
    </source>
</evidence>
<protein>
    <submittedName>
        <fullName evidence="1">Uncharacterized protein</fullName>
    </submittedName>
</protein>
<dbReference type="Proteomes" id="UP000266677">
    <property type="component" value="Unassembled WGS sequence"/>
</dbReference>
<sequence length="126" mass="14265">MPASRELMRAIRDMAVESPMKPVAVTIRVHRVLLGNPEALRLTAPFAWEMSRAVMVRPTGLRWSGERIRGIPRPVVIPVMDPLPVRRLSGTSRRPGRRRVPAVAPRRLLGKVALRRLSGKVALRRW</sequence>
<gene>
    <name evidence="1" type="ORF">D5S18_23135</name>
</gene>
<dbReference type="EMBL" id="QZFU01000029">
    <property type="protein sequence ID" value="RJO72076.1"/>
    <property type="molecule type" value="Genomic_DNA"/>
</dbReference>
<reference evidence="1 2" key="1">
    <citation type="submission" date="2018-09" db="EMBL/GenBank/DDBJ databases">
        <title>YIM PH21274 draft genome.</title>
        <authorList>
            <person name="Miao C."/>
        </authorList>
    </citation>
    <scope>NUCLEOTIDE SEQUENCE [LARGE SCALE GENOMIC DNA]</scope>
    <source>
        <strain evidence="1 2">YIM PH 21724</strain>
    </source>
</reference>
<comment type="caution">
    <text evidence="1">The sequence shown here is derived from an EMBL/GenBank/DDBJ whole genome shotgun (WGS) entry which is preliminary data.</text>
</comment>
<keyword evidence="2" id="KW-1185">Reference proteome</keyword>
<accession>A0A3A4KFG5</accession>
<proteinExistence type="predicted"/>